<evidence type="ECO:0000313" key="2">
    <source>
        <dbReference type="Proteomes" id="UP000664132"/>
    </source>
</evidence>
<sequence length="118" mass="13797">MGMREIGIKKLQHWSGMRGHNAIIRELDWNAPAKEVMDDMNEQYLQIRAARKTLFASDLDSEHGCGDIDAEDWLFHEIFDWTITEPNKDPEYHSSTWVLAYDEIEIDEEDHDSTDADE</sequence>
<accession>A0A8H7T2Y9</accession>
<gene>
    <name evidence="1" type="ORF">IFR04_015545</name>
</gene>
<comment type="caution">
    <text evidence="1">The sequence shown here is derived from an EMBL/GenBank/DDBJ whole genome shotgun (WGS) entry which is preliminary data.</text>
</comment>
<dbReference type="OrthoDB" id="62952at2759"/>
<dbReference type="EMBL" id="JAFJYH010000492">
    <property type="protein sequence ID" value="KAG4411318.1"/>
    <property type="molecule type" value="Genomic_DNA"/>
</dbReference>
<dbReference type="Proteomes" id="UP000664132">
    <property type="component" value="Unassembled WGS sequence"/>
</dbReference>
<name>A0A8H7T2Y9_9HELO</name>
<protein>
    <submittedName>
        <fullName evidence="1">Uncharacterized protein</fullName>
    </submittedName>
</protein>
<keyword evidence="2" id="KW-1185">Reference proteome</keyword>
<organism evidence="1 2">
    <name type="scientific">Cadophora malorum</name>
    <dbReference type="NCBI Taxonomy" id="108018"/>
    <lineage>
        <taxon>Eukaryota</taxon>
        <taxon>Fungi</taxon>
        <taxon>Dikarya</taxon>
        <taxon>Ascomycota</taxon>
        <taxon>Pezizomycotina</taxon>
        <taxon>Leotiomycetes</taxon>
        <taxon>Helotiales</taxon>
        <taxon>Ploettnerulaceae</taxon>
        <taxon>Cadophora</taxon>
    </lineage>
</organism>
<reference evidence="1" key="1">
    <citation type="submission" date="2021-02" db="EMBL/GenBank/DDBJ databases">
        <title>Genome sequence Cadophora malorum strain M34.</title>
        <authorList>
            <person name="Stefanovic E."/>
            <person name="Vu D."/>
            <person name="Scully C."/>
            <person name="Dijksterhuis J."/>
            <person name="Roader J."/>
            <person name="Houbraken J."/>
        </authorList>
    </citation>
    <scope>NUCLEOTIDE SEQUENCE</scope>
    <source>
        <strain evidence="1">M34</strain>
    </source>
</reference>
<dbReference type="AlphaFoldDB" id="A0A8H7T2Y9"/>
<evidence type="ECO:0000313" key="1">
    <source>
        <dbReference type="EMBL" id="KAG4411318.1"/>
    </source>
</evidence>
<proteinExistence type="predicted"/>